<gene>
    <name evidence="5" type="ORF">WCY31_09330</name>
</gene>
<reference evidence="5 6" key="1">
    <citation type="submission" date="2024-03" db="EMBL/GenBank/DDBJ databases">
        <title>Sulfurimonas sp. HSL3-1.</title>
        <authorList>
            <person name="Wang S."/>
        </authorList>
    </citation>
    <scope>NUCLEOTIDE SEQUENCE [LARGE SCALE GENOMIC DNA]</scope>
    <source>
        <strain evidence="5 6">HSL3-1</strain>
    </source>
</reference>
<protein>
    <submittedName>
        <fullName evidence="5">OprD family outer membrane porin</fullName>
    </submittedName>
</protein>
<evidence type="ECO:0000256" key="2">
    <source>
        <dbReference type="ARBA" id="ARBA00022448"/>
    </source>
</evidence>
<dbReference type="Gene3D" id="2.40.160.10">
    <property type="entry name" value="Porin"/>
    <property type="match status" value="1"/>
</dbReference>
<proteinExistence type="inferred from homology"/>
<dbReference type="Proteomes" id="UP001447842">
    <property type="component" value="Chromosome"/>
</dbReference>
<keyword evidence="2" id="KW-0813">Transport</keyword>
<keyword evidence="6" id="KW-1185">Reference proteome</keyword>
<keyword evidence="3 4" id="KW-0732">Signal</keyword>
<evidence type="ECO:0000256" key="3">
    <source>
        <dbReference type="ARBA" id="ARBA00022729"/>
    </source>
</evidence>
<accession>A0ABZ3H7D0</accession>
<evidence type="ECO:0000313" key="5">
    <source>
        <dbReference type="EMBL" id="XAU14450.1"/>
    </source>
</evidence>
<organism evidence="5 6">
    <name type="scientific">Sulfurimonas diazotrophicus</name>
    <dbReference type="NCBI Taxonomy" id="3131939"/>
    <lineage>
        <taxon>Bacteria</taxon>
        <taxon>Pseudomonadati</taxon>
        <taxon>Campylobacterota</taxon>
        <taxon>Epsilonproteobacteria</taxon>
        <taxon>Campylobacterales</taxon>
        <taxon>Sulfurimonadaceae</taxon>
        <taxon>Sulfurimonas</taxon>
    </lineage>
</organism>
<dbReference type="RefSeq" id="WP_345972177.1">
    <property type="nucleotide sequence ID" value="NZ_CP147920.1"/>
</dbReference>
<evidence type="ECO:0000313" key="6">
    <source>
        <dbReference type="Proteomes" id="UP001447842"/>
    </source>
</evidence>
<sequence length="467" mass="50200">MRKTLLLSGIAAAFLTANAADDIAAMFANGTTSGQIRAFYVDRDYSGYDGAPHRNATALGGHLGYETDALAGVSLGASAYTTNRIFQGLEYGSTSEGKVDPSLFGNGYKSYSIFGEAYVNLKMGASNLKLGRQSLNTPMAAADDARMLPSFFEAYVYTNGSLANTSLVAAHITKFAPGSFSNIYTGGGILGATSGYSPIAANYPKYGGDFANVGSWAVGETTAGITTLAAVYKDEYLSLQAWDYYAWDILNAFYAEGSVSWKCLLNPEVKPFFSAQLIKENNVGDNLLQNLGGDGKIDSLYGAVKLGAKYHGFSAYAAYSQTTANSDADITGTQSYANAVITPWGGMPAYTQGMVTRHQFMAGTKAYKGAVAYSFKEQGVNLSVAAYYVAFDMDKNNGYSVVKDVNGTVTGGYAWTAAEPGFDIQYYPEAVKNLQLRLRGNFPDKFYDSAAKTVNWDEYRFIVNYNF</sequence>
<dbReference type="InterPro" id="IPR005318">
    <property type="entry name" value="OM_porin_bac"/>
</dbReference>
<comment type="similarity">
    <text evidence="1">Belongs to the outer membrane porin (Opr) (TC 1.B.25) family.</text>
</comment>
<feature type="signal peptide" evidence="4">
    <location>
        <begin position="1"/>
        <end position="19"/>
    </location>
</feature>
<evidence type="ECO:0000256" key="1">
    <source>
        <dbReference type="ARBA" id="ARBA00009075"/>
    </source>
</evidence>
<dbReference type="InterPro" id="IPR023614">
    <property type="entry name" value="Porin_dom_sf"/>
</dbReference>
<evidence type="ECO:0000256" key="4">
    <source>
        <dbReference type="SAM" id="SignalP"/>
    </source>
</evidence>
<feature type="chain" id="PRO_5045349380" evidence="4">
    <location>
        <begin position="20"/>
        <end position="467"/>
    </location>
</feature>
<dbReference type="EMBL" id="CP147920">
    <property type="protein sequence ID" value="XAU14450.1"/>
    <property type="molecule type" value="Genomic_DNA"/>
</dbReference>
<dbReference type="PANTHER" id="PTHR34596">
    <property type="entry name" value="CHITOPORIN"/>
    <property type="match status" value="1"/>
</dbReference>
<dbReference type="Pfam" id="PF03573">
    <property type="entry name" value="OprD"/>
    <property type="match status" value="1"/>
</dbReference>
<name>A0ABZ3H7D0_9BACT</name>
<dbReference type="PANTHER" id="PTHR34596:SF2">
    <property type="entry name" value="CHITOPORIN"/>
    <property type="match status" value="1"/>
</dbReference>